<protein>
    <recommendedName>
        <fullName evidence="4">Transcription elongation factor SPT6</fullName>
    </recommendedName>
    <alternativeName>
        <fullName evidence="12 14">Chromatin Elongation factor SPT6</fullName>
    </alternativeName>
    <alternativeName>
        <fullName evidence="13">Transcription elongation factor spt6</fullName>
    </alternativeName>
</protein>
<comment type="subcellular location">
    <subcellularLocation>
        <location evidence="2">Chromosome</location>
    </subcellularLocation>
    <subcellularLocation>
        <location evidence="1">Nucleus</location>
    </subcellularLocation>
</comment>
<dbReference type="Gene3D" id="1.10.10.2740">
    <property type="entry name" value="Spt6, Death-like domain"/>
    <property type="match status" value="1"/>
</dbReference>
<dbReference type="InterPro" id="IPR019787">
    <property type="entry name" value="Znf_PHD-finger"/>
</dbReference>
<evidence type="ECO:0000256" key="2">
    <source>
        <dbReference type="ARBA" id="ARBA00004286"/>
    </source>
</evidence>
<feature type="region of interest" description="Disordered" evidence="16">
    <location>
        <begin position="1759"/>
        <end position="1825"/>
    </location>
</feature>
<dbReference type="Pfam" id="PF14641">
    <property type="entry name" value="HTH_44"/>
    <property type="match status" value="1"/>
</dbReference>
<dbReference type="InterPro" id="IPR010994">
    <property type="entry name" value="RuvA_2-like"/>
</dbReference>
<dbReference type="InterPro" id="IPR028231">
    <property type="entry name" value="Spt6_YqgF"/>
</dbReference>
<dbReference type="Pfam" id="PF00575">
    <property type="entry name" value="S1"/>
    <property type="match status" value="1"/>
</dbReference>
<feature type="compositionally biased region" description="Pro residues" evidence="16">
    <location>
        <begin position="1764"/>
        <end position="1777"/>
    </location>
</feature>
<dbReference type="InterPro" id="IPR012337">
    <property type="entry name" value="RNaseH-like_sf"/>
</dbReference>
<evidence type="ECO:0000256" key="6">
    <source>
        <dbReference type="ARBA" id="ARBA00022723"/>
    </source>
</evidence>
<feature type="compositionally biased region" description="Acidic residues" evidence="16">
    <location>
        <begin position="84"/>
        <end position="93"/>
    </location>
</feature>
<dbReference type="GO" id="GO:0042393">
    <property type="term" value="F:histone binding"/>
    <property type="evidence" value="ECO:0007669"/>
    <property type="project" value="TreeGrafter"/>
</dbReference>
<keyword evidence="5" id="KW-0158">Chromosome</keyword>
<evidence type="ECO:0000256" key="10">
    <source>
        <dbReference type="ARBA" id="ARBA00023163"/>
    </source>
</evidence>
<sequence>MSAVCSDLYCSNPSVFSFNLLNIDLGMADWIDDQAIESETEGYDEDEVKQPKKSRRRIISDDEEEEEEETDSERIKEEFGNFIVDDEDVEEEEDKKSEDYDSEEMLSELEEEDKELLKENLGLSIRRKKRRVEIGSDSDESDNADRFDRHIDIHRNRHISHRHINYADEEGSDTGEESGLDDFIQDDDEDEDFGLKRRRRKRRHHALGVSEGALEEARDLFGVDFNVGEFFADDDVADEEDYDEDDDYDEAGEDEELRQMRIASRRRRHNKHTLLEEIEPVELQRRYLLDEDKRIQLEDRPERFQLRAVPVTEAEPEELLAEAKWIFKTVFNCRSLSCQEERSPSKSNSALERIREVLGFIRNMDYEVPFIAFYRKEHVQPYLKMKDLWKIYHCDAQWCNNREKKHLLKQQLERMRDYQLQLKRQSDSGTDELVFGREIRDSDFDVLSSADTVEELNDWYAFFTLYYSRLYRTRANEQIDLERAGKFKQAAGYSQYAQLLEVGLGGLADKFGLTAEQFAENLEVGYCRNEVTQPSQSAREVAEHLLPDVDSVLKGAKWMVAMRFARNPIVRRIVREQYRQRVTVSVRATMHGRSLIDEAHPLYTCKYLKNKPVRLLKNDEYLRLKEAEESHLINMIFSIDGSESKRTTYYNELLQQQLFHRDEYTAVAEEWNSLRHEALKQCLDDMLYPIFEREVRLQLQREAEEHVIEKCANRMQEWLRIAPYWHDPKVERKREDYNRLTILGIAYSLDPKSPSYAALVNADGDVLDHLVLRNFTKRTFARSDNERELKTVDMEELKTFLVKKMPIAIAIAGESLDAVYYKKDLESLVVDLQASGTIGRNIPVEIVDPELARVYADSGPANQEFPTYSILLRQAISIARRLQDPLIEFSQLVTPDDEILSLKFHPSQNMVSKEELIQRITEEFINRVSEVGVDVNRCIEHPYTAPLLQFVCGLGPRKASHLLKILTPEELHLENRSKLVTHCRMGPKVFMNCAGFIKIDTARMMDKSGVFIDVLDGSRVHPETYEWARKMAFDALEYDETVDDYDPGTALDEILESPERLKDLDLDAFAEELQRQGFGNKNITLYDIRAELNHRYKDLRALYHPPTREQLFYMLIKETPRTFGPGKLIMAKVLNVVYKRPSPNMFEEARPVKDSTTNLWQCPICFKDDFPELGEVWKHYDANECPGQAIGVRVRLENGIAGFIPIKYLSDRHVNDPNERVKSGMTIACRIMKIDTYRFSCDLTCRTSDLEDREFQYGTGRDNHYDFKAEEEDRKKEETARMMKNDDAIYKRVIAHPSFRNCTCSEAEELLDQMDEGDAIIRPSSKGADFLTLTWKVCDGIYQHVSIREENKENSFTLGRSLIIGSEVYEDLDEILARFVHPVAMSVREVLTYKYYRDSNGGDTQILENFLVEEKQKNGGNKIPYSLSACKDYPGKFLLSYLPNTRVRHEYFTALPDGFRFRGRVFNNLNNLLAWFKQHFNEPPPGTPLATPTDRLSVTGYTPSQYDSLNRMAIVTPRGAVGIGTNAWNGGTRPMIYLPSPSQSGFPGQSPGVPRLMRTPQFTVPPTPSDPYLGAQQPPPPIWPTNLRLYCTDSLYLKIIKPYEMKGIEAVNMSNKNRKETNGNSSEGPYCICNSYEESEFMICCDSCERWFHNDCMNIKSSKSAKKMENFFCPPCIQSNAHLKVLHAKKKKRKLENAETQSSREKLVKKIKRRDCNECIACFRTVNCGLCDICTSESSSGARCRMRECVNPIEVEYECKPEQSPSPPAIVEQPPPPEPEKSSSSIQKSDTIRKKRSNHDGNIAQRKPKLPNSTTDSKRVKSSLRAKVVVTKRNKVKHEKQQNDDDAYLVLPRDTRSSTKKFEQFMKEACGKVDNVEEEEEEEMHDLLPPRHCIGPDCVYAARANSKYCSQECVMKLARARLLTILPGRIQQWYSTPSQAQANDVVRLQQIRLKQEEMQKCFLQLDGKQARIERWIADAKQCKMSSFVMESDDEDGDSLYSCFICGNDVPCKLALKHSYKCYAKQEMRVSYGTAYPSRNMAYDLFCDAYNKSTQTYCKRLKRVCPEHAKEAKAEQNEICGCPLNVNRECEIFHPSRACLVPKQKCLKHCYWDRVQLGLIDKDRLQMLLRMEELSEEEIRLNMVMRNRGNVLDLLLYQTTYHTR</sequence>
<dbReference type="CDD" id="cd09928">
    <property type="entry name" value="SH2_Cterm_SPT6_like"/>
    <property type="match status" value="1"/>
</dbReference>
<keyword evidence="7 15" id="KW-0863">Zinc-finger</keyword>
<dbReference type="InterPro" id="IPR042066">
    <property type="entry name" value="Spt6_death-like"/>
</dbReference>
<dbReference type="InterPro" id="IPR023319">
    <property type="entry name" value="Tex-like_HTH_dom_sf"/>
</dbReference>
<evidence type="ECO:0000256" key="1">
    <source>
        <dbReference type="ARBA" id="ARBA00004123"/>
    </source>
</evidence>
<evidence type="ECO:0000259" key="18">
    <source>
        <dbReference type="PROSITE" id="PS50126"/>
    </source>
</evidence>
<evidence type="ECO:0000256" key="15">
    <source>
        <dbReference type="PROSITE-ProRule" id="PRU00509"/>
    </source>
</evidence>
<evidence type="ECO:0000256" key="4">
    <source>
        <dbReference type="ARBA" id="ARBA00020248"/>
    </source>
</evidence>
<reference evidence="20 21" key="1">
    <citation type="submission" date="2015-01" db="EMBL/GenBank/DDBJ databases">
        <title>Evolution of Trichinella species and genotypes.</title>
        <authorList>
            <person name="Korhonen P.K."/>
            <person name="Edoardo P."/>
            <person name="Giuseppe L.R."/>
            <person name="Gasser R.B."/>
        </authorList>
    </citation>
    <scope>NUCLEOTIDE SEQUENCE [LARGE SCALE GENOMIC DNA]</scope>
    <source>
        <strain evidence="20">ISS417</strain>
    </source>
</reference>
<dbReference type="CDD" id="cd00164">
    <property type="entry name" value="S1_like"/>
    <property type="match status" value="1"/>
</dbReference>
<evidence type="ECO:0000259" key="17">
    <source>
        <dbReference type="PROSITE" id="PS50016"/>
    </source>
</evidence>
<dbReference type="OrthoDB" id="343921at2759"/>
<organism evidence="20 21">
    <name type="scientific">Trichinella murrelli</name>
    <dbReference type="NCBI Taxonomy" id="144512"/>
    <lineage>
        <taxon>Eukaryota</taxon>
        <taxon>Metazoa</taxon>
        <taxon>Ecdysozoa</taxon>
        <taxon>Nematoda</taxon>
        <taxon>Enoplea</taxon>
        <taxon>Dorylaimia</taxon>
        <taxon>Trichinellida</taxon>
        <taxon>Trichinellidae</taxon>
        <taxon>Trichinella</taxon>
    </lineage>
</organism>
<evidence type="ECO:0000256" key="5">
    <source>
        <dbReference type="ARBA" id="ARBA00022454"/>
    </source>
</evidence>
<dbReference type="Pfam" id="PF14633">
    <property type="entry name" value="SH2_2"/>
    <property type="match status" value="1"/>
</dbReference>
<evidence type="ECO:0000256" key="8">
    <source>
        <dbReference type="ARBA" id="ARBA00022833"/>
    </source>
</evidence>
<dbReference type="STRING" id="144512.A0A0V0UAA0"/>
<dbReference type="GO" id="GO:0031491">
    <property type="term" value="F:nucleosome binding"/>
    <property type="evidence" value="ECO:0007669"/>
    <property type="project" value="TreeGrafter"/>
</dbReference>
<evidence type="ECO:0000256" key="11">
    <source>
        <dbReference type="ARBA" id="ARBA00023242"/>
    </source>
</evidence>
<proteinExistence type="inferred from homology"/>
<dbReference type="Pfam" id="PF12269">
    <property type="entry name" value="CpG_bind_C"/>
    <property type="match status" value="1"/>
</dbReference>
<dbReference type="GO" id="GO:0034728">
    <property type="term" value="P:nucleosome organization"/>
    <property type="evidence" value="ECO:0007669"/>
    <property type="project" value="TreeGrafter"/>
</dbReference>
<dbReference type="FunFam" id="1.10.10.2740:FF:000002">
    <property type="entry name" value="Transcription elongation factor Spt6"/>
    <property type="match status" value="1"/>
</dbReference>
<dbReference type="InterPro" id="IPR011011">
    <property type="entry name" value="Znf_FYVE_PHD"/>
</dbReference>
<dbReference type="GO" id="GO:0003677">
    <property type="term" value="F:DNA binding"/>
    <property type="evidence" value="ECO:0007669"/>
    <property type="project" value="UniProtKB-KW"/>
</dbReference>
<comment type="caution">
    <text evidence="20">The sequence shown here is derived from an EMBL/GenBank/DDBJ whole genome shotgun (WGS) entry which is preliminary data.</text>
</comment>
<feature type="domain" description="S1 motif" evidence="18">
    <location>
        <begin position="1174"/>
        <end position="1246"/>
    </location>
</feature>
<dbReference type="GO" id="GO:0003746">
    <property type="term" value="F:translation elongation factor activity"/>
    <property type="evidence" value="ECO:0007669"/>
    <property type="project" value="UniProtKB-KW"/>
</dbReference>
<dbReference type="Gene3D" id="1.10.3500.10">
    <property type="entry name" value="Tex N-terminal region-like"/>
    <property type="match status" value="1"/>
</dbReference>
<dbReference type="InterPro" id="IPR035018">
    <property type="entry name" value="Spt6_SH2_C"/>
</dbReference>
<evidence type="ECO:0000256" key="9">
    <source>
        <dbReference type="ARBA" id="ARBA00023125"/>
    </source>
</evidence>
<evidence type="ECO:0000256" key="3">
    <source>
        <dbReference type="ARBA" id="ARBA00009253"/>
    </source>
</evidence>
<dbReference type="Gene3D" id="1.10.150.850">
    <property type="entry name" value="Spt6, helix-hairpin-helix domain"/>
    <property type="match status" value="1"/>
</dbReference>
<dbReference type="InterPro" id="IPR037027">
    <property type="entry name" value="YqgF/RNaseH-like_dom_sf"/>
</dbReference>
<dbReference type="FunFam" id="3.30.505.10:FF:000056">
    <property type="entry name" value="Transcription elongation factor Spt6"/>
    <property type="match status" value="1"/>
</dbReference>
<dbReference type="InterPro" id="IPR036860">
    <property type="entry name" value="SH2_dom_sf"/>
</dbReference>
<dbReference type="InterPro" id="IPR013083">
    <property type="entry name" value="Znf_RING/FYVE/PHD"/>
</dbReference>
<feature type="compositionally biased region" description="Acidic residues" evidence="16">
    <location>
        <begin position="100"/>
        <end position="113"/>
    </location>
</feature>
<dbReference type="PANTHER" id="PTHR10145">
    <property type="entry name" value="TRANSCRIPTION ELONGATION FACTOR SPT6"/>
    <property type="match status" value="1"/>
</dbReference>
<keyword evidence="11" id="KW-0539">Nucleus</keyword>
<keyword evidence="20" id="KW-0251">Elongation factor</keyword>
<dbReference type="CDD" id="cd09918">
    <property type="entry name" value="SH2_Nterm_SPT6_like"/>
    <property type="match status" value="1"/>
</dbReference>
<evidence type="ECO:0000256" key="14">
    <source>
        <dbReference type="ARBA" id="ARBA00080336"/>
    </source>
</evidence>
<evidence type="ECO:0000256" key="12">
    <source>
        <dbReference type="ARBA" id="ARBA00029871"/>
    </source>
</evidence>
<keyword evidence="10" id="KW-0804">Transcription</keyword>
<dbReference type="InterPro" id="IPR001965">
    <property type="entry name" value="Znf_PHD"/>
</dbReference>
<keyword evidence="21" id="KW-1185">Reference proteome</keyword>
<dbReference type="SMART" id="SM00249">
    <property type="entry name" value="PHD"/>
    <property type="match status" value="1"/>
</dbReference>
<dbReference type="InterPro" id="IPR003029">
    <property type="entry name" value="S1_domain"/>
</dbReference>
<dbReference type="InterPro" id="IPR006641">
    <property type="entry name" value="YqgF/RNaseH-like_dom"/>
</dbReference>
<feature type="compositionally biased region" description="Acidic residues" evidence="16">
    <location>
        <begin position="61"/>
        <end position="71"/>
    </location>
</feature>
<dbReference type="InterPro" id="IPR017072">
    <property type="entry name" value="TF_Spt6"/>
</dbReference>
<dbReference type="InterPro" id="IPR055179">
    <property type="entry name" value="Tex-like_central_region"/>
</dbReference>
<feature type="domain" description="PHD-type" evidence="17">
    <location>
        <begin position="1628"/>
        <end position="1679"/>
    </location>
</feature>
<evidence type="ECO:0000259" key="19">
    <source>
        <dbReference type="PROSITE" id="PS51058"/>
    </source>
</evidence>
<comment type="similarity">
    <text evidence="3">Belongs to the SPT6 family.</text>
</comment>
<dbReference type="EMBL" id="JYDJ01000033">
    <property type="protein sequence ID" value="KRX48128.1"/>
    <property type="molecule type" value="Genomic_DNA"/>
</dbReference>
<dbReference type="GO" id="GO:0008023">
    <property type="term" value="C:transcription elongation factor complex"/>
    <property type="evidence" value="ECO:0007669"/>
    <property type="project" value="TreeGrafter"/>
</dbReference>
<dbReference type="Gene3D" id="2.40.50.140">
    <property type="entry name" value="Nucleic acid-binding proteins"/>
    <property type="match status" value="1"/>
</dbReference>
<evidence type="ECO:0000313" key="21">
    <source>
        <dbReference type="Proteomes" id="UP000055048"/>
    </source>
</evidence>
<feature type="compositionally biased region" description="Acidic residues" evidence="16">
    <location>
        <begin position="37"/>
        <end position="47"/>
    </location>
</feature>
<dbReference type="Pfam" id="PF14639">
    <property type="entry name" value="YqgF"/>
    <property type="match status" value="1"/>
</dbReference>
<dbReference type="InterPro" id="IPR002857">
    <property type="entry name" value="Znf_CXXC"/>
</dbReference>
<dbReference type="SUPFAM" id="SSF55550">
    <property type="entry name" value="SH2 domain"/>
    <property type="match status" value="1"/>
</dbReference>
<accession>A0A0V0UAA0</accession>
<evidence type="ECO:0000256" key="13">
    <source>
        <dbReference type="ARBA" id="ARBA00070625"/>
    </source>
</evidence>
<dbReference type="Pfam" id="PF22706">
    <property type="entry name" value="Tex_central_region"/>
    <property type="match status" value="1"/>
</dbReference>
<dbReference type="PROSITE" id="PS50126">
    <property type="entry name" value="S1"/>
    <property type="match status" value="1"/>
</dbReference>
<keyword evidence="9" id="KW-0238">DNA-binding</keyword>
<evidence type="ECO:0000313" key="20">
    <source>
        <dbReference type="EMBL" id="KRX48128.1"/>
    </source>
</evidence>
<dbReference type="InterPro" id="IPR022056">
    <property type="entry name" value="CpG-bd_C"/>
</dbReference>
<dbReference type="InterPro" id="IPR000980">
    <property type="entry name" value="SH2"/>
</dbReference>
<dbReference type="InterPro" id="IPR035019">
    <property type="entry name" value="Spt6_SH2_N"/>
</dbReference>
<keyword evidence="6" id="KW-0479">Metal-binding</keyword>
<dbReference type="SUPFAM" id="SSF47781">
    <property type="entry name" value="RuvA domain 2-like"/>
    <property type="match status" value="2"/>
</dbReference>
<dbReference type="PANTHER" id="PTHR10145:SF6">
    <property type="entry name" value="TRANSCRIPTION ELONGATION FACTOR SPT6"/>
    <property type="match status" value="1"/>
</dbReference>
<feature type="region of interest" description="Disordered" evidence="16">
    <location>
        <begin position="37"/>
        <end position="113"/>
    </location>
</feature>
<dbReference type="InterPro" id="IPR032706">
    <property type="entry name" value="Spt6_HHH"/>
</dbReference>
<dbReference type="Pfam" id="PF14635">
    <property type="entry name" value="HHH_7"/>
    <property type="match status" value="1"/>
</dbReference>
<dbReference type="FunFam" id="1.10.150.850:FF:000001">
    <property type="entry name" value="Transcription elongation factor spt6"/>
    <property type="match status" value="1"/>
</dbReference>
<evidence type="ECO:0000256" key="7">
    <source>
        <dbReference type="ARBA" id="ARBA00022771"/>
    </source>
</evidence>
<dbReference type="GO" id="GO:0005694">
    <property type="term" value="C:chromosome"/>
    <property type="evidence" value="ECO:0007669"/>
    <property type="project" value="UniProtKB-SubCell"/>
</dbReference>
<dbReference type="Gene3D" id="1.10.10.650">
    <property type="entry name" value="RuvA domain 2-like"/>
    <property type="match status" value="1"/>
</dbReference>
<dbReference type="Pfam" id="PF00628">
    <property type="entry name" value="PHD"/>
    <property type="match status" value="1"/>
</dbReference>
<evidence type="ECO:0000256" key="16">
    <source>
        <dbReference type="SAM" id="MobiDB-lite"/>
    </source>
</evidence>
<dbReference type="Gene3D" id="3.30.505.10">
    <property type="entry name" value="SH2 domain"/>
    <property type="match status" value="2"/>
</dbReference>
<dbReference type="Proteomes" id="UP000055048">
    <property type="component" value="Unassembled WGS sequence"/>
</dbReference>
<dbReference type="InterPro" id="IPR019786">
    <property type="entry name" value="Zinc_finger_PHD-type_CS"/>
</dbReference>
<dbReference type="Pfam" id="PF17674">
    <property type="entry name" value="HHH_9"/>
    <property type="match status" value="1"/>
</dbReference>
<gene>
    <name evidence="20" type="primary">Supt6h</name>
    <name evidence="20" type="ORF">T05_96</name>
</gene>
<dbReference type="PROSITE" id="PS01359">
    <property type="entry name" value="ZF_PHD_1"/>
    <property type="match status" value="1"/>
</dbReference>
<dbReference type="InterPro" id="IPR012340">
    <property type="entry name" value="NA-bd_OB-fold"/>
</dbReference>
<keyword evidence="20" id="KW-0648">Protein biosynthesis</keyword>
<dbReference type="GO" id="GO:0008270">
    <property type="term" value="F:zinc ion binding"/>
    <property type="evidence" value="ECO:0007669"/>
    <property type="project" value="UniProtKB-KW"/>
</dbReference>
<feature type="region of interest" description="Disordered" evidence="16">
    <location>
        <begin position="168"/>
        <end position="188"/>
    </location>
</feature>
<dbReference type="SUPFAM" id="SSF57903">
    <property type="entry name" value="FYVE/PHD zinc finger"/>
    <property type="match status" value="1"/>
</dbReference>
<feature type="domain" description="CXXC-type" evidence="19">
    <location>
        <begin position="1709"/>
        <end position="1750"/>
    </location>
</feature>
<keyword evidence="8" id="KW-0862">Zinc</keyword>
<dbReference type="InterPro" id="IPR035420">
    <property type="entry name" value="Spt6_SH2"/>
</dbReference>
<name>A0A0V0UAA0_9BILA</name>
<dbReference type="SUPFAM" id="SSF50249">
    <property type="entry name" value="Nucleic acid-binding proteins"/>
    <property type="match status" value="1"/>
</dbReference>
<dbReference type="PROSITE" id="PS50016">
    <property type="entry name" value="ZF_PHD_2"/>
    <property type="match status" value="1"/>
</dbReference>
<dbReference type="GO" id="GO:0140673">
    <property type="term" value="P:transcription elongation-coupled chromatin remodeling"/>
    <property type="evidence" value="ECO:0007669"/>
    <property type="project" value="InterPro"/>
</dbReference>
<dbReference type="SMART" id="SM00252">
    <property type="entry name" value="SH2"/>
    <property type="match status" value="1"/>
</dbReference>
<dbReference type="Gene3D" id="3.30.420.140">
    <property type="entry name" value="YqgF/RNase H-like domain"/>
    <property type="match status" value="1"/>
</dbReference>
<dbReference type="InterPro" id="IPR023323">
    <property type="entry name" value="Tex-like_dom_sf"/>
</dbReference>
<dbReference type="InterPro" id="IPR028088">
    <property type="entry name" value="Spt6_HTH_DNA-bd_dom"/>
</dbReference>
<dbReference type="SMART" id="SM00732">
    <property type="entry name" value="YqgFc"/>
    <property type="match status" value="1"/>
</dbReference>
<dbReference type="SUPFAM" id="SSF158832">
    <property type="entry name" value="Tex N-terminal region-like"/>
    <property type="match status" value="1"/>
</dbReference>
<dbReference type="InterPro" id="IPR041692">
    <property type="entry name" value="HHH_9"/>
</dbReference>
<dbReference type="SUPFAM" id="SSF53098">
    <property type="entry name" value="Ribonuclease H-like"/>
    <property type="match status" value="1"/>
</dbReference>
<dbReference type="Gene3D" id="3.30.40.10">
    <property type="entry name" value="Zinc/RING finger domain, C3HC4 (zinc finger)"/>
    <property type="match status" value="1"/>
</dbReference>
<dbReference type="PROSITE" id="PS51058">
    <property type="entry name" value="ZF_CXXC"/>
    <property type="match status" value="1"/>
</dbReference>